<dbReference type="EMBL" id="ML739068">
    <property type="protein sequence ID" value="KAE8354642.1"/>
    <property type="molecule type" value="Genomic_DNA"/>
</dbReference>
<dbReference type="CDD" id="cd12148">
    <property type="entry name" value="fungal_TF_MHR"/>
    <property type="match status" value="1"/>
</dbReference>
<keyword evidence="2" id="KW-0805">Transcription regulation</keyword>
<dbReference type="GO" id="GO:0009893">
    <property type="term" value="P:positive regulation of metabolic process"/>
    <property type="evidence" value="ECO:0007669"/>
    <property type="project" value="UniProtKB-ARBA"/>
</dbReference>
<dbReference type="Gene3D" id="4.10.240.10">
    <property type="entry name" value="Zn(2)-C6 fungal-type DNA-binding domain"/>
    <property type="match status" value="1"/>
</dbReference>
<accession>A0A5N6ZAG0</accession>
<evidence type="ECO:0000256" key="5">
    <source>
        <dbReference type="ARBA" id="ARBA00023242"/>
    </source>
</evidence>
<keyword evidence="1" id="KW-0479">Metal-binding</keyword>
<dbReference type="PANTHER" id="PTHR43374:SF5">
    <property type="entry name" value="ZN(II)2CYS6 TRANSCRIPTION FACTOR (EUROFUNG)"/>
    <property type="match status" value="1"/>
</dbReference>
<keyword evidence="9" id="KW-1185">Reference proteome</keyword>
<dbReference type="Proteomes" id="UP000327118">
    <property type="component" value="Unassembled WGS sequence"/>
</dbReference>
<protein>
    <submittedName>
        <fullName evidence="8">Fungal-specific transcription factor domain-containing protein</fullName>
    </submittedName>
</protein>
<dbReference type="PANTHER" id="PTHR43374">
    <property type="entry name" value="FLAVIN PRENYLTRANSFERASE"/>
    <property type="match status" value="1"/>
</dbReference>
<dbReference type="InterPro" id="IPR001138">
    <property type="entry name" value="Zn2Cys6_DnaBD"/>
</dbReference>
<dbReference type="PROSITE" id="PS50048">
    <property type="entry name" value="ZN2_CY6_FUNGAL_2"/>
    <property type="match status" value="1"/>
</dbReference>
<keyword evidence="4" id="KW-0804">Transcription</keyword>
<reference evidence="9" key="1">
    <citation type="submission" date="2019-04" db="EMBL/GenBank/DDBJ databases">
        <title>Friends and foes A comparative genomics studyof 23 Aspergillus species from section Flavi.</title>
        <authorList>
            <consortium name="DOE Joint Genome Institute"/>
            <person name="Kjaerbolling I."/>
            <person name="Vesth T."/>
            <person name="Frisvad J.C."/>
            <person name="Nybo J.L."/>
            <person name="Theobald S."/>
            <person name="Kildgaard S."/>
            <person name="Isbrandt T."/>
            <person name="Kuo A."/>
            <person name="Sato A."/>
            <person name="Lyhne E.K."/>
            <person name="Kogle M.E."/>
            <person name="Wiebenga A."/>
            <person name="Kun R.S."/>
            <person name="Lubbers R.J."/>
            <person name="Makela M.R."/>
            <person name="Barry K."/>
            <person name="Chovatia M."/>
            <person name="Clum A."/>
            <person name="Daum C."/>
            <person name="Haridas S."/>
            <person name="He G."/>
            <person name="LaButti K."/>
            <person name="Lipzen A."/>
            <person name="Mondo S."/>
            <person name="Riley R."/>
            <person name="Salamov A."/>
            <person name="Simmons B.A."/>
            <person name="Magnuson J.K."/>
            <person name="Henrissat B."/>
            <person name="Mortensen U.H."/>
            <person name="Larsen T.O."/>
            <person name="Devries R.P."/>
            <person name="Grigoriev I.V."/>
            <person name="Machida M."/>
            <person name="Baker S.E."/>
            <person name="Andersen M.R."/>
        </authorList>
    </citation>
    <scope>NUCLEOTIDE SEQUENCE [LARGE SCALE GENOMIC DNA]</scope>
    <source>
        <strain evidence="9">CBS 553.77</strain>
    </source>
</reference>
<dbReference type="GO" id="GO:0000981">
    <property type="term" value="F:DNA-binding transcription factor activity, RNA polymerase II-specific"/>
    <property type="evidence" value="ECO:0007669"/>
    <property type="project" value="InterPro"/>
</dbReference>
<dbReference type="InterPro" id="IPR007219">
    <property type="entry name" value="XnlR_reg_dom"/>
</dbReference>
<dbReference type="GO" id="GO:0006351">
    <property type="term" value="P:DNA-templated transcription"/>
    <property type="evidence" value="ECO:0007669"/>
    <property type="project" value="InterPro"/>
</dbReference>
<dbReference type="InterPro" id="IPR036864">
    <property type="entry name" value="Zn2-C6_fun-type_DNA-bd_sf"/>
</dbReference>
<feature type="region of interest" description="Disordered" evidence="6">
    <location>
        <begin position="123"/>
        <end position="153"/>
    </location>
</feature>
<dbReference type="GO" id="GO:0008270">
    <property type="term" value="F:zinc ion binding"/>
    <property type="evidence" value="ECO:0007669"/>
    <property type="project" value="InterPro"/>
</dbReference>
<dbReference type="Pfam" id="PF04082">
    <property type="entry name" value="Fungal_trans"/>
    <property type="match status" value="1"/>
</dbReference>
<evidence type="ECO:0000256" key="3">
    <source>
        <dbReference type="ARBA" id="ARBA00023125"/>
    </source>
</evidence>
<feature type="domain" description="Zn(2)-C6 fungal-type" evidence="7">
    <location>
        <begin position="28"/>
        <end position="59"/>
    </location>
</feature>
<feature type="compositionally biased region" description="Polar residues" evidence="6">
    <location>
        <begin position="123"/>
        <end position="135"/>
    </location>
</feature>
<name>A0A5N6ZAG0_9EURO</name>
<dbReference type="AlphaFoldDB" id="A0A5N6ZAG0"/>
<evidence type="ECO:0000256" key="1">
    <source>
        <dbReference type="ARBA" id="ARBA00022723"/>
    </source>
</evidence>
<evidence type="ECO:0000256" key="6">
    <source>
        <dbReference type="SAM" id="MobiDB-lite"/>
    </source>
</evidence>
<dbReference type="OrthoDB" id="1747771at2759"/>
<gene>
    <name evidence="8" type="ORF">BDV28DRAFT_130561</name>
</gene>
<dbReference type="SMART" id="SM00066">
    <property type="entry name" value="GAL4"/>
    <property type="match status" value="1"/>
</dbReference>
<dbReference type="SMART" id="SM00906">
    <property type="entry name" value="Fungal_trans"/>
    <property type="match status" value="1"/>
</dbReference>
<dbReference type="GO" id="GO:0003677">
    <property type="term" value="F:DNA binding"/>
    <property type="evidence" value="ECO:0007669"/>
    <property type="project" value="UniProtKB-KW"/>
</dbReference>
<evidence type="ECO:0000256" key="2">
    <source>
        <dbReference type="ARBA" id="ARBA00023015"/>
    </source>
</evidence>
<dbReference type="InterPro" id="IPR004507">
    <property type="entry name" value="UbiX-like"/>
</dbReference>
<keyword evidence="3" id="KW-0238">DNA-binding</keyword>
<evidence type="ECO:0000313" key="9">
    <source>
        <dbReference type="Proteomes" id="UP000327118"/>
    </source>
</evidence>
<proteinExistence type="predicted"/>
<evidence type="ECO:0000313" key="8">
    <source>
        <dbReference type="EMBL" id="KAE8354642.1"/>
    </source>
</evidence>
<dbReference type="SUPFAM" id="SSF57701">
    <property type="entry name" value="Zn2/Cys6 DNA-binding domain"/>
    <property type="match status" value="1"/>
</dbReference>
<dbReference type="Pfam" id="PF00172">
    <property type="entry name" value="Zn_clus"/>
    <property type="match status" value="1"/>
</dbReference>
<dbReference type="PROSITE" id="PS00463">
    <property type="entry name" value="ZN2_CY6_FUNGAL_1"/>
    <property type="match status" value="1"/>
</dbReference>
<dbReference type="CDD" id="cd00067">
    <property type="entry name" value="GAL4"/>
    <property type="match status" value="1"/>
</dbReference>
<evidence type="ECO:0000256" key="4">
    <source>
        <dbReference type="ARBA" id="ARBA00023163"/>
    </source>
</evidence>
<sequence length="616" mass="69161">MAENAYPYDTAVVRELLKNKRKTRGIRSCFPCRHRKVRCDGKEPCSNCVRRNHSELCRVPTPSSSEANAARGLNLDVLNQTIEESRSSGDPILLISKLEKIEEQITSLKADLHATVMATSQTPYSANEGRNSGQMHTRPASKSPGRCSVEDSTGSTVYLGSKSDTPPASGCPRPSAAVNMMLHDTLIDQAVPRAYPFTDMWGPEPTLKSVCETLPDDSDTIRYWQAYQSTVHPFYPALVTVDQFGPALFAFLDRRAASPEAKTTEGNEPNFAWLALLFAVLACGVQFSDDPIKERDLRSKVLLSSSFQCLRMSNLFSHTKLDQIQAMALIGYCLRNNLDTNNAWILMGTTIRLAQSIGLHEASLSLPASEQFQRNKLWWALVWQDTFLSFTYDRPQTTIARSCPIPYRQQPEGLSFQESIFTVCNILLNKVRQETAGNLEDLRQSALKYKRQLEEVWDDAAPFLTDKARCTSLQDHLERLALGVHLGYGICRLNRVYLNEVEPDSPFHDSAAAECTKRAMQAIENFLDLHRFSASVCRSWAFVHNVVSCAIMLKDLRGAPAGDHQNSEILVQRLIAVLEREEKESEWCDGDTNARYSGPYSWALKALRETYQDARA</sequence>
<dbReference type="GO" id="GO:0016831">
    <property type="term" value="F:carboxy-lyase activity"/>
    <property type="evidence" value="ECO:0007669"/>
    <property type="project" value="TreeGrafter"/>
</dbReference>
<organism evidence="8 9">
    <name type="scientific">Aspergillus coremiiformis</name>
    <dbReference type="NCBI Taxonomy" id="138285"/>
    <lineage>
        <taxon>Eukaryota</taxon>
        <taxon>Fungi</taxon>
        <taxon>Dikarya</taxon>
        <taxon>Ascomycota</taxon>
        <taxon>Pezizomycotina</taxon>
        <taxon>Eurotiomycetes</taxon>
        <taxon>Eurotiomycetidae</taxon>
        <taxon>Eurotiales</taxon>
        <taxon>Aspergillaceae</taxon>
        <taxon>Aspergillus</taxon>
        <taxon>Aspergillus subgen. Circumdati</taxon>
    </lineage>
</organism>
<evidence type="ECO:0000259" key="7">
    <source>
        <dbReference type="PROSITE" id="PS50048"/>
    </source>
</evidence>
<keyword evidence="5" id="KW-0539">Nucleus</keyword>